<dbReference type="OrthoDB" id="6608194at2759"/>
<dbReference type="EMBL" id="VUJU01013631">
    <property type="protein sequence ID" value="KAF0704193.1"/>
    <property type="molecule type" value="Genomic_DNA"/>
</dbReference>
<accession>A0A6G0VP45</accession>
<proteinExistence type="predicted"/>
<evidence type="ECO:0000313" key="1">
    <source>
        <dbReference type="EMBL" id="KAF0704193.1"/>
    </source>
</evidence>
<evidence type="ECO:0000313" key="2">
    <source>
        <dbReference type="Proteomes" id="UP000478052"/>
    </source>
</evidence>
<keyword evidence="2" id="KW-1185">Reference proteome</keyword>
<comment type="caution">
    <text evidence="1">The sequence shown here is derived from an EMBL/GenBank/DDBJ whole genome shotgun (WGS) entry which is preliminary data.</text>
</comment>
<protein>
    <recommendedName>
        <fullName evidence="3">THAP-type domain-containing protein</fullName>
    </recommendedName>
</protein>
<dbReference type="AlphaFoldDB" id="A0A6G0VP45"/>
<name>A0A6G0VP45_APHCR</name>
<reference evidence="1 2" key="1">
    <citation type="submission" date="2019-08" db="EMBL/GenBank/DDBJ databases">
        <title>Whole genome of Aphis craccivora.</title>
        <authorList>
            <person name="Voronova N.V."/>
            <person name="Shulinski R.S."/>
            <person name="Bandarenka Y.V."/>
            <person name="Zhorov D.G."/>
            <person name="Warner D."/>
        </authorList>
    </citation>
    <scope>NUCLEOTIDE SEQUENCE [LARGE SCALE GENOMIC DNA]</scope>
    <source>
        <strain evidence="1">180601</strain>
        <tissue evidence="1">Whole Body</tissue>
    </source>
</reference>
<dbReference type="Proteomes" id="UP000478052">
    <property type="component" value="Unassembled WGS sequence"/>
</dbReference>
<organism evidence="1 2">
    <name type="scientific">Aphis craccivora</name>
    <name type="common">Cowpea aphid</name>
    <dbReference type="NCBI Taxonomy" id="307492"/>
    <lineage>
        <taxon>Eukaryota</taxon>
        <taxon>Metazoa</taxon>
        <taxon>Ecdysozoa</taxon>
        <taxon>Arthropoda</taxon>
        <taxon>Hexapoda</taxon>
        <taxon>Insecta</taxon>
        <taxon>Pterygota</taxon>
        <taxon>Neoptera</taxon>
        <taxon>Paraneoptera</taxon>
        <taxon>Hemiptera</taxon>
        <taxon>Sternorrhyncha</taxon>
        <taxon>Aphidomorpha</taxon>
        <taxon>Aphidoidea</taxon>
        <taxon>Aphididae</taxon>
        <taxon>Aphidini</taxon>
        <taxon>Aphis</taxon>
        <taxon>Aphis</taxon>
    </lineage>
</organism>
<gene>
    <name evidence="1" type="ORF">FWK35_00035388</name>
</gene>
<sequence>MLENVGAIVDVIVCDGAATNRRLRAEFGVSGSKLFFGKVCQATGPNDHPTTPTFLQVYNMLSCYSILKPPKTGNCTILGTIDKPKITMTDIKDIFQSKESVRNNKIEGLKNRLANLIKEDSWEKRSSCRICFKAMREGDDSILEAALTSIKSKERLIHPNKHIYSFISALEEVFEMFCESFNVFEETVDYFLEHKTNLLTFPCESHKSEILTYIITYYLTMRMRIYSQMTNQKQIKVSSKKKKLSKLVKT</sequence>
<evidence type="ECO:0008006" key="3">
    <source>
        <dbReference type="Google" id="ProtNLM"/>
    </source>
</evidence>